<evidence type="ECO:0000313" key="3">
    <source>
        <dbReference type="EMBL" id="KAG5187251.1"/>
    </source>
</evidence>
<feature type="compositionally biased region" description="Low complexity" evidence="1">
    <location>
        <begin position="16"/>
        <end position="30"/>
    </location>
</feature>
<proteinExistence type="predicted"/>
<feature type="region of interest" description="Disordered" evidence="1">
    <location>
        <begin position="1"/>
        <end position="30"/>
    </location>
</feature>
<dbReference type="InterPro" id="IPR001214">
    <property type="entry name" value="SET_dom"/>
</dbReference>
<dbReference type="AlphaFoldDB" id="A0A835Z4U1"/>
<dbReference type="PANTHER" id="PTHR35169:SF1">
    <property type="entry name" value="PROLYL 4-HYDROXYLASE ALPHA SUBUNIT FE(2+) 2OG DIOXYGENASE DOMAIN-CONTAINING PROTEIN"/>
    <property type="match status" value="1"/>
</dbReference>
<dbReference type="PANTHER" id="PTHR35169">
    <property type="entry name" value="FE2OG DIOXYGENASE DOMAIN-CONTAINING PROTEIN"/>
    <property type="match status" value="1"/>
</dbReference>
<evidence type="ECO:0000256" key="1">
    <source>
        <dbReference type="SAM" id="MobiDB-lite"/>
    </source>
</evidence>
<feature type="compositionally biased region" description="Polar residues" evidence="1">
    <location>
        <begin position="82"/>
        <end position="91"/>
    </location>
</feature>
<dbReference type="Pfam" id="PF00856">
    <property type="entry name" value="SET"/>
    <property type="match status" value="1"/>
</dbReference>
<gene>
    <name evidence="3" type="ORF">JKP88DRAFT_348002</name>
</gene>
<organism evidence="3 4">
    <name type="scientific">Tribonema minus</name>
    <dbReference type="NCBI Taxonomy" id="303371"/>
    <lineage>
        <taxon>Eukaryota</taxon>
        <taxon>Sar</taxon>
        <taxon>Stramenopiles</taxon>
        <taxon>Ochrophyta</taxon>
        <taxon>PX clade</taxon>
        <taxon>Xanthophyceae</taxon>
        <taxon>Tribonematales</taxon>
        <taxon>Tribonemataceae</taxon>
        <taxon>Tribonema</taxon>
    </lineage>
</organism>
<feature type="compositionally biased region" description="Low complexity" evidence="1">
    <location>
        <begin position="668"/>
        <end position="684"/>
    </location>
</feature>
<comment type="caution">
    <text evidence="3">The sequence shown here is derived from an EMBL/GenBank/DDBJ whole genome shotgun (WGS) entry which is preliminary data.</text>
</comment>
<feature type="domain" description="SET" evidence="2">
    <location>
        <begin position="715"/>
        <end position="832"/>
    </location>
</feature>
<feature type="compositionally biased region" description="Low complexity" evidence="1">
    <location>
        <begin position="634"/>
        <end position="647"/>
    </location>
</feature>
<evidence type="ECO:0000259" key="2">
    <source>
        <dbReference type="PROSITE" id="PS50280"/>
    </source>
</evidence>
<feature type="compositionally biased region" description="Pro residues" evidence="1">
    <location>
        <begin position="648"/>
        <end position="657"/>
    </location>
</feature>
<feature type="region of interest" description="Disordered" evidence="1">
    <location>
        <begin position="79"/>
        <end position="99"/>
    </location>
</feature>
<dbReference type="SUPFAM" id="SSF82199">
    <property type="entry name" value="SET domain"/>
    <property type="match status" value="1"/>
</dbReference>
<evidence type="ECO:0000313" key="4">
    <source>
        <dbReference type="Proteomes" id="UP000664859"/>
    </source>
</evidence>
<accession>A0A835Z4U1</accession>
<dbReference type="OrthoDB" id="308383at2759"/>
<sequence length="890" mass="92811">MQAKLTHGGRRRAKSSPKAPAAKQQQPHKQQGFQVLSFNIGAAERSAIEAALSGILCDVRIIDATARLDENFNSCLPAAAPTSAQQPRSTHAAQQQQQAADAPALARTLVLLGETAVDDAQMEQVLLALDGACAGAGAVVAAPAAAQRARWSAEGAPLGRVWRECVAQHVDEYGLMEPVETARTGFTPDMVSATMQLEVAGAILTDARGSCWDCSAMAVSATMQLELDGAVVSDARGSRWDCSAMVVLDGFLDEPLRQALKDLITEAGWDGSAPPPSAWARKLVDLEGLPASAPPPSARARKLVDLEGLPASWGLKHEAMDELLLPHHPAIVEVQSRLCKLYPDALISRMPAAVLGEETAALVANAPVYGDAFQWHIDADPATVPPSAPVCGDGDAFQLHISADAAPAAAPPSPWRDAFGAYANRAPASRAVAVTLRSAYAIPARPPWRDTFGSYANRAPGKPRFVTLLLYLDAAWPADWDAETLFLDCATSTGVFVRPQPGRAILMDQDITHRDVATLNRPPGAACKRTVSIETALRVSTPSQTAQRPRYSLVWKLVFHPRSGGGGGGGGGDSAAGESLKITKPEWGPVTAFGSAARGSPQHLDDDFTTQPQRRDARAVAAAPLPSPEGRSDAAALSARAPQAQAAPPSPPPPPAPLVEVNGGSGGDSAAAAATAHVPNASDGDSAATAAAAAHAPIASGADVPPQRVPCMVAAGLVDIRDAGAKGKGAFAAARIAAGTWLGAYEGEALSQADLDGRYPLGVRSEYVFEAGEGMYVDARDPALSSWHRYVNHSAHACNLAVAAGADPTRPQVMFRTTRDVSPGEELLLDYGDCYWGPLTDDADELEEAADDADDDIVIEELGDLLSGVTWGQGVQLAPGLSGLDLGNLR</sequence>
<dbReference type="EMBL" id="JAFCMP010000090">
    <property type="protein sequence ID" value="KAG5187251.1"/>
    <property type="molecule type" value="Genomic_DNA"/>
</dbReference>
<dbReference type="Gene3D" id="2.170.270.10">
    <property type="entry name" value="SET domain"/>
    <property type="match status" value="1"/>
</dbReference>
<dbReference type="Gene3D" id="2.60.120.620">
    <property type="entry name" value="q2cbj1_9rhob like domain"/>
    <property type="match status" value="1"/>
</dbReference>
<dbReference type="PROSITE" id="PS50280">
    <property type="entry name" value="SET"/>
    <property type="match status" value="1"/>
</dbReference>
<dbReference type="InterPro" id="IPR046341">
    <property type="entry name" value="SET_dom_sf"/>
</dbReference>
<name>A0A835Z4U1_9STRA</name>
<dbReference type="SMART" id="SM00317">
    <property type="entry name" value="SET"/>
    <property type="match status" value="1"/>
</dbReference>
<protein>
    <recommendedName>
        <fullName evidence="2">SET domain-containing protein</fullName>
    </recommendedName>
</protein>
<keyword evidence="4" id="KW-1185">Reference proteome</keyword>
<feature type="region of interest" description="Disordered" evidence="1">
    <location>
        <begin position="589"/>
        <end position="684"/>
    </location>
</feature>
<reference evidence="3" key="1">
    <citation type="submission" date="2021-02" db="EMBL/GenBank/DDBJ databases">
        <title>First Annotated Genome of the Yellow-green Alga Tribonema minus.</title>
        <authorList>
            <person name="Mahan K.M."/>
        </authorList>
    </citation>
    <scope>NUCLEOTIDE SEQUENCE</scope>
    <source>
        <strain evidence="3">UTEX B ZZ1240</strain>
    </source>
</reference>
<dbReference type="Proteomes" id="UP000664859">
    <property type="component" value="Unassembled WGS sequence"/>
</dbReference>